<proteinExistence type="predicted"/>
<keyword evidence="1" id="KW-0378">Hydrolase</keyword>
<organism evidence="3 4">
    <name type="scientific">Flavobacterium zubiriense</name>
    <dbReference type="NCBI Taxonomy" id="3138075"/>
    <lineage>
        <taxon>Bacteria</taxon>
        <taxon>Pseudomonadati</taxon>
        <taxon>Bacteroidota</taxon>
        <taxon>Flavobacteriia</taxon>
        <taxon>Flavobacteriales</taxon>
        <taxon>Flavobacteriaceae</taxon>
        <taxon>Flavobacterium</taxon>
    </lineage>
</organism>
<dbReference type="EMBL" id="JBCFQL010000018">
    <property type="protein sequence ID" value="MFA9192634.1"/>
    <property type="molecule type" value="Genomic_DNA"/>
</dbReference>
<evidence type="ECO:0000313" key="4">
    <source>
        <dbReference type="Proteomes" id="UP001574169"/>
    </source>
</evidence>
<protein>
    <submittedName>
        <fullName evidence="3">Sialate O-acetylesterase</fullName>
    </submittedName>
</protein>
<dbReference type="InterPro" id="IPR005181">
    <property type="entry name" value="SASA"/>
</dbReference>
<dbReference type="InterPro" id="IPR039329">
    <property type="entry name" value="SIAE"/>
</dbReference>
<dbReference type="SUPFAM" id="SSF52266">
    <property type="entry name" value="SGNH hydrolase"/>
    <property type="match status" value="1"/>
</dbReference>
<dbReference type="Pfam" id="PF03629">
    <property type="entry name" value="SASA"/>
    <property type="match status" value="2"/>
</dbReference>
<dbReference type="Gene3D" id="3.40.50.1110">
    <property type="entry name" value="SGNH hydrolase"/>
    <property type="match status" value="2"/>
</dbReference>
<keyword evidence="4" id="KW-1185">Reference proteome</keyword>
<dbReference type="RefSeq" id="WP_373407525.1">
    <property type="nucleotide sequence ID" value="NZ_JBCFQL010000018.1"/>
</dbReference>
<feature type="domain" description="Sialate O-acetylesterase" evidence="2">
    <location>
        <begin position="403"/>
        <end position="517"/>
    </location>
</feature>
<comment type="caution">
    <text evidence="3">The sequence shown here is derived from an EMBL/GenBank/DDBJ whole genome shotgun (WGS) entry which is preliminary data.</text>
</comment>
<evidence type="ECO:0000256" key="1">
    <source>
        <dbReference type="ARBA" id="ARBA00022801"/>
    </source>
</evidence>
<sequence length="644" mass="73101">MNTLKIALIVLLFIPSNEIFSQIKLPRLISDGIVLQRNEKVKIWGWASPKEKIKLEFKTKTYFTEADQQGNWNIILPAEKAGGPYQMTLKASNEIVIKDILFGDVWICSGQSNMELPMERIKEKYEEIIKNAKNTNIRQFLVPDKYDFKKEQSDLDSGNWVAATPETILEFSGVAYFFAKNIYEKYPVPIGLINTALGGSPVEAWMSENALEAFPKAYEEAQKFKNDEYIKQIEISDKKRNDDWYALVNTLDKGLSDGNVKWSQAINDSDWKLMEIPGFWADQSIGNLNGVVWFRKEIEVPKAMVGQAAKLFMGRIVDQDFVYINGEFIGTTGYQYPPRRYDVNSNILKEGKNTIAIRVINNLGRGGFVFDKPYFLAVGNDTIDLKGSWKYKLGAEMKPLQGPTFIRWKPEGLFNAMIAPLTNLKIKGVLWYQGESNTGNPKEYAKALPALIQDWRTKWGQGKFPFIFVQLTNFMETYSDPRESNWAALRQSQLETLSVPNTGMAVTIDLGEWNDIHPLNKEDVGKRLSLLARKLAYGESKLKASSPMPSTFRFKKDKAIISFKNSGGGLIVKNGSELKSFAISNDGKNFVWAKAKIIGSKVHVWNEKISNPIMVRYAWDNNPEEANLFSKEGLPATPFEVKKK</sequence>
<reference evidence="3 4" key="1">
    <citation type="submission" date="2024-04" db="EMBL/GenBank/DDBJ databases">
        <title>New Clade of Flavobacterium.</title>
        <authorList>
            <person name="Matos L."/>
            <person name="Proenca D.N."/>
            <person name="Fransisco R.M."/>
            <person name="Chung A.P."/>
            <person name="Maccario L."/>
            <person name="Sorensen S.J."/>
            <person name="Morais P.V."/>
        </authorList>
    </citation>
    <scope>NUCLEOTIDE SEQUENCE [LARGE SCALE GENOMIC DNA]</scope>
    <source>
        <strain evidence="3 4">FZUC8N2.13</strain>
    </source>
</reference>
<dbReference type="PANTHER" id="PTHR22901:SF0">
    <property type="entry name" value="SIALATE O-ACETYLESTERASE"/>
    <property type="match status" value="1"/>
</dbReference>
<dbReference type="Proteomes" id="UP001574169">
    <property type="component" value="Unassembled WGS sequence"/>
</dbReference>
<evidence type="ECO:0000259" key="2">
    <source>
        <dbReference type="Pfam" id="PF03629"/>
    </source>
</evidence>
<gene>
    <name evidence="3" type="ORF">AAGV28_14750</name>
</gene>
<evidence type="ECO:0000313" key="3">
    <source>
        <dbReference type="EMBL" id="MFA9192634.1"/>
    </source>
</evidence>
<accession>A0ABV4THR9</accession>
<feature type="domain" description="Sialate O-acetylesterase" evidence="2">
    <location>
        <begin position="104"/>
        <end position="224"/>
    </location>
</feature>
<dbReference type="InterPro" id="IPR008979">
    <property type="entry name" value="Galactose-bd-like_sf"/>
</dbReference>
<dbReference type="InterPro" id="IPR036514">
    <property type="entry name" value="SGNH_hydro_sf"/>
</dbReference>
<dbReference type="PANTHER" id="PTHR22901">
    <property type="entry name" value="SIALATE O-ACETYLESTERASE"/>
    <property type="match status" value="1"/>
</dbReference>
<name>A0ABV4THR9_9FLAO</name>
<dbReference type="SUPFAM" id="SSF49785">
    <property type="entry name" value="Galactose-binding domain-like"/>
    <property type="match status" value="1"/>
</dbReference>